<organism evidence="3 4">
    <name type="scientific">Mucisphaera calidilacus</name>
    <dbReference type="NCBI Taxonomy" id="2527982"/>
    <lineage>
        <taxon>Bacteria</taxon>
        <taxon>Pseudomonadati</taxon>
        <taxon>Planctomycetota</taxon>
        <taxon>Phycisphaerae</taxon>
        <taxon>Phycisphaerales</taxon>
        <taxon>Phycisphaeraceae</taxon>
        <taxon>Mucisphaera</taxon>
    </lineage>
</organism>
<evidence type="ECO:0000313" key="4">
    <source>
        <dbReference type="Proteomes" id="UP000320386"/>
    </source>
</evidence>
<dbReference type="PANTHER" id="PTHR36178">
    <property type="entry name" value="SLR0625 PROTEIN"/>
    <property type="match status" value="1"/>
</dbReference>
<keyword evidence="1" id="KW-0472">Membrane</keyword>
<keyword evidence="1" id="KW-0739">Sodium transport</keyword>
<keyword evidence="1" id="KW-0406">Ion transport</keyword>
<dbReference type="HAMAP" id="MF_02062">
    <property type="entry name" value="GltS"/>
    <property type="match status" value="1"/>
</dbReference>
<gene>
    <name evidence="3" type="primary">gltS</name>
    <name evidence="3" type="ORF">Pan265_17200</name>
</gene>
<keyword evidence="1" id="KW-0915">Sodium</keyword>
<keyword evidence="1" id="KW-0029">Amino-acid transport</keyword>
<name>A0A518BY34_9BACT</name>
<reference evidence="3 4" key="1">
    <citation type="submission" date="2019-02" db="EMBL/GenBank/DDBJ databases">
        <title>Deep-cultivation of Planctomycetes and their phenomic and genomic characterization uncovers novel biology.</title>
        <authorList>
            <person name="Wiegand S."/>
            <person name="Jogler M."/>
            <person name="Boedeker C."/>
            <person name="Pinto D."/>
            <person name="Vollmers J."/>
            <person name="Rivas-Marin E."/>
            <person name="Kohn T."/>
            <person name="Peeters S.H."/>
            <person name="Heuer A."/>
            <person name="Rast P."/>
            <person name="Oberbeckmann S."/>
            <person name="Bunk B."/>
            <person name="Jeske O."/>
            <person name="Meyerdierks A."/>
            <person name="Storesund J.E."/>
            <person name="Kallscheuer N."/>
            <person name="Luecker S."/>
            <person name="Lage O.M."/>
            <person name="Pohl T."/>
            <person name="Merkel B.J."/>
            <person name="Hornburger P."/>
            <person name="Mueller R.-W."/>
            <person name="Bruemmer F."/>
            <person name="Labrenz M."/>
            <person name="Spormann A.M."/>
            <person name="Op den Camp H."/>
            <person name="Overmann J."/>
            <person name="Amann R."/>
            <person name="Jetten M.S.M."/>
            <person name="Mascher T."/>
            <person name="Medema M.H."/>
            <person name="Devos D.P."/>
            <person name="Kaster A.-K."/>
            <person name="Ovreas L."/>
            <person name="Rohde M."/>
            <person name="Galperin M.Y."/>
            <person name="Jogler C."/>
        </authorList>
    </citation>
    <scope>NUCLEOTIDE SEQUENCE [LARGE SCALE GENOMIC DNA]</scope>
    <source>
        <strain evidence="3 4">Pan265</strain>
    </source>
</reference>
<dbReference type="GO" id="GO:0015813">
    <property type="term" value="P:L-glutamate transmembrane transport"/>
    <property type="evidence" value="ECO:0007669"/>
    <property type="project" value="UniProtKB-UniRule"/>
</dbReference>
<feature type="transmembrane region" description="Helical" evidence="1">
    <location>
        <begin position="6"/>
        <end position="24"/>
    </location>
</feature>
<feature type="transmembrane region" description="Helical" evidence="1">
    <location>
        <begin position="36"/>
        <end position="53"/>
    </location>
</feature>
<sequence>MAYEMRSVDVLIVSVFVLYLGGWINRHVPLLRRHNIPEAVTGGIICSILVLLIGEVGGIALTFDLTLRDLFLLTFFSTIGLNARLSSLRAGGTALVVLVVLAGIFLIVQNATGVLAVMMVGGHPGFGLMGGSISFAGGHGTAIAWGGEATRAGLQGAAEFGVACATFGLITGGLIGGPIAGYLINKHRLQSNEQNNLESTDGDRVAPSQPMHVSDFIETLLALAVCISAGDMVNRLLFSHGVQLPGFLTAMVVGIVIVNTCDLLDRRLSRPVIDVTGEVSLQLFLAMSLMSLQLSTLASAAGVLLLVVCAQMLVITLVAVLFVFRLMGKDYDAAVITGGFVGLGLGATPVAMANMSALTDKYGPSTKAFLIIPLVGAFFIDLMNALVIKGFLTLFSSG</sequence>
<comment type="caution">
    <text evidence="1">Lacks conserved residue(s) required for the propagation of feature annotation.</text>
</comment>
<keyword evidence="1" id="KW-0769">Symport</keyword>
<comment type="function">
    <text evidence="1">Catalyzes the sodium-dependent transport of glutamate.</text>
</comment>
<dbReference type="NCBIfam" id="TIGR00210">
    <property type="entry name" value="gltS"/>
    <property type="match status" value="1"/>
</dbReference>
<keyword evidence="1" id="KW-1133">Transmembrane helix</keyword>
<keyword evidence="1" id="KW-0812">Transmembrane</keyword>
<dbReference type="PANTHER" id="PTHR36178:SF1">
    <property type="entry name" value="SODIUM_GLUTAMATE SYMPORTER"/>
    <property type="match status" value="1"/>
</dbReference>
<comment type="subcellular location">
    <subcellularLocation>
        <location evidence="1">Cell membrane</location>
        <topology evidence="1">Multi-pass membrane protein</topology>
    </subcellularLocation>
</comment>
<dbReference type="Pfam" id="PF03616">
    <property type="entry name" value="Glt_symporter"/>
    <property type="match status" value="1"/>
</dbReference>
<dbReference type="InterPro" id="IPR004445">
    <property type="entry name" value="GltS"/>
</dbReference>
<protein>
    <recommendedName>
        <fullName evidence="1 2">Sodium/glutamate symporter</fullName>
    </recommendedName>
</protein>
<keyword evidence="1" id="KW-0813">Transport</keyword>
<dbReference type="KEGG" id="mcad:Pan265_17200"/>
<dbReference type="GO" id="GO:0015501">
    <property type="term" value="F:glutamate:sodium symporter activity"/>
    <property type="evidence" value="ECO:0007669"/>
    <property type="project" value="UniProtKB-UniRule"/>
</dbReference>
<dbReference type="EMBL" id="CP036280">
    <property type="protein sequence ID" value="QDU71864.1"/>
    <property type="molecule type" value="Genomic_DNA"/>
</dbReference>
<accession>A0A518BY34</accession>
<evidence type="ECO:0000256" key="2">
    <source>
        <dbReference type="NCBIfam" id="TIGR00210"/>
    </source>
</evidence>
<keyword evidence="4" id="KW-1185">Reference proteome</keyword>
<dbReference type="RefSeq" id="WP_145446061.1">
    <property type="nucleotide sequence ID" value="NZ_CP036280.1"/>
</dbReference>
<evidence type="ECO:0000256" key="1">
    <source>
        <dbReference type="HAMAP-Rule" id="MF_02062"/>
    </source>
</evidence>
<feature type="transmembrane region" description="Helical" evidence="1">
    <location>
        <begin position="244"/>
        <end position="263"/>
    </location>
</feature>
<feature type="transmembrane region" description="Helical" evidence="1">
    <location>
        <begin position="371"/>
        <end position="395"/>
    </location>
</feature>
<dbReference type="OrthoDB" id="4921038at2"/>
<evidence type="ECO:0000313" key="3">
    <source>
        <dbReference type="EMBL" id="QDU71864.1"/>
    </source>
</evidence>
<feature type="transmembrane region" description="Helical" evidence="1">
    <location>
        <begin position="95"/>
        <end position="120"/>
    </location>
</feature>
<dbReference type="GO" id="GO:0005886">
    <property type="term" value="C:plasma membrane"/>
    <property type="evidence" value="ECO:0007669"/>
    <property type="project" value="UniProtKB-SubCell"/>
</dbReference>
<dbReference type="Proteomes" id="UP000320386">
    <property type="component" value="Chromosome"/>
</dbReference>
<comment type="similarity">
    <text evidence="1">Belongs to the glutamate:Na(+) symporter (ESS) (TC 2.A.27) family.</text>
</comment>
<feature type="transmembrane region" description="Helical" evidence="1">
    <location>
        <begin position="160"/>
        <end position="184"/>
    </location>
</feature>
<proteinExistence type="inferred from homology"/>
<keyword evidence="1" id="KW-1003">Cell membrane</keyword>
<dbReference type="AlphaFoldDB" id="A0A518BY34"/>
<feature type="transmembrane region" description="Helical" evidence="1">
    <location>
        <begin position="331"/>
        <end position="351"/>
    </location>
</feature>
<feature type="transmembrane region" description="Helical" evidence="1">
    <location>
        <begin position="65"/>
        <end position="83"/>
    </location>
</feature>
<feature type="transmembrane region" description="Helical" evidence="1">
    <location>
        <begin position="300"/>
        <end position="324"/>
    </location>
</feature>